<reference evidence="8" key="1">
    <citation type="journal article" date="2011" name="Genome Biol.">
        <title>Comparative genomics of the social amoebae Dictyostelium discoideum and Dictyostelium purpureum.</title>
        <authorList>
            <consortium name="US DOE Joint Genome Institute (JGI-PGF)"/>
            <person name="Sucgang R."/>
            <person name="Kuo A."/>
            <person name="Tian X."/>
            <person name="Salerno W."/>
            <person name="Parikh A."/>
            <person name="Feasley C.L."/>
            <person name="Dalin E."/>
            <person name="Tu H."/>
            <person name="Huang E."/>
            <person name="Barry K."/>
            <person name="Lindquist E."/>
            <person name="Shapiro H."/>
            <person name="Bruce D."/>
            <person name="Schmutz J."/>
            <person name="Salamov A."/>
            <person name="Fey P."/>
            <person name="Gaudet P."/>
            <person name="Anjard C."/>
            <person name="Babu M.M."/>
            <person name="Basu S."/>
            <person name="Bushmanova Y."/>
            <person name="van der Wel H."/>
            <person name="Katoh-Kurasawa M."/>
            <person name="Dinh C."/>
            <person name="Coutinho P.M."/>
            <person name="Saito T."/>
            <person name="Elias M."/>
            <person name="Schaap P."/>
            <person name="Kay R.R."/>
            <person name="Henrissat B."/>
            <person name="Eichinger L."/>
            <person name="Rivero F."/>
            <person name="Putnam N.H."/>
            <person name="West C.M."/>
            <person name="Loomis W.F."/>
            <person name="Chisholm R.L."/>
            <person name="Shaulsky G."/>
            <person name="Strassmann J.E."/>
            <person name="Queller D.C."/>
            <person name="Kuspa A."/>
            <person name="Grigoriev I.V."/>
        </authorList>
    </citation>
    <scope>NUCLEOTIDE SEQUENCE [LARGE SCALE GENOMIC DNA]</scope>
    <source>
        <strain evidence="8">QSDP1</strain>
    </source>
</reference>
<dbReference type="KEGG" id="dpp:DICPUDRAFT_96265"/>
<dbReference type="OrthoDB" id="19815at2759"/>
<evidence type="ECO:0000256" key="4">
    <source>
        <dbReference type="PROSITE-ProRule" id="PRU00091"/>
    </source>
</evidence>
<dbReference type="GeneID" id="10503552"/>
<feature type="region of interest" description="Disordered" evidence="5">
    <location>
        <begin position="479"/>
        <end position="586"/>
    </location>
</feature>
<evidence type="ECO:0000313" key="8">
    <source>
        <dbReference type="Proteomes" id="UP000001064"/>
    </source>
</evidence>
<dbReference type="Proteomes" id="UP000001064">
    <property type="component" value="Unassembled WGS sequence"/>
</dbReference>
<dbReference type="CDD" id="cd00603">
    <property type="entry name" value="IPT_PCSR"/>
    <property type="match status" value="1"/>
</dbReference>
<organism evidence="7 8">
    <name type="scientific">Dictyostelium purpureum</name>
    <name type="common">Slime mold</name>
    <dbReference type="NCBI Taxonomy" id="5786"/>
    <lineage>
        <taxon>Eukaryota</taxon>
        <taxon>Amoebozoa</taxon>
        <taxon>Evosea</taxon>
        <taxon>Eumycetozoa</taxon>
        <taxon>Dictyostelia</taxon>
        <taxon>Dictyosteliales</taxon>
        <taxon>Dictyosteliaceae</taxon>
        <taxon>Dictyostelium</taxon>
    </lineage>
</organism>
<keyword evidence="1" id="KW-0479">Metal-binding</keyword>
<dbReference type="AlphaFoldDB" id="F0Z6U0"/>
<dbReference type="InterPro" id="IPR000306">
    <property type="entry name" value="Znf_FYVE"/>
</dbReference>
<keyword evidence="3" id="KW-0862">Zinc</keyword>
<dbReference type="Gene3D" id="3.30.40.10">
    <property type="entry name" value="Zinc/RING finger domain, C3HC4 (zinc finger)"/>
    <property type="match status" value="1"/>
</dbReference>
<dbReference type="InParanoid" id="F0Z6U0"/>
<dbReference type="VEuPathDB" id="AmoebaDB:DICPUDRAFT_96265"/>
<name>F0Z6U0_DICPU</name>
<gene>
    <name evidence="7" type="ORF">DICPUDRAFT_96265</name>
</gene>
<protein>
    <recommendedName>
        <fullName evidence="6">FYVE-type domain-containing protein</fullName>
    </recommendedName>
</protein>
<dbReference type="CDD" id="cd00065">
    <property type="entry name" value="FYVE_like_SF"/>
    <property type="match status" value="1"/>
</dbReference>
<dbReference type="PROSITE" id="PS50178">
    <property type="entry name" value="ZF_FYVE"/>
    <property type="match status" value="1"/>
</dbReference>
<feature type="domain" description="FYVE-type" evidence="6">
    <location>
        <begin position="93"/>
        <end position="157"/>
    </location>
</feature>
<evidence type="ECO:0000256" key="5">
    <source>
        <dbReference type="SAM" id="MobiDB-lite"/>
    </source>
</evidence>
<accession>F0Z6U0</accession>
<dbReference type="RefSeq" id="XP_003283119.1">
    <property type="nucleotide sequence ID" value="XM_003283071.1"/>
</dbReference>
<dbReference type="CDD" id="cd00102">
    <property type="entry name" value="IPT"/>
    <property type="match status" value="1"/>
</dbReference>
<dbReference type="InterPro" id="IPR014756">
    <property type="entry name" value="Ig_E-set"/>
</dbReference>
<dbReference type="InterPro" id="IPR017455">
    <property type="entry name" value="Znf_FYVE-rel"/>
</dbReference>
<evidence type="ECO:0000256" key="2">
    <source>
        <dbReference type="ARBA" id="ARBA00022771"/>
    </source>
</evidence>
<dbReference type="EMBL" id="GL870943">
    <property type="protein sequence ID" value="EGC40368.1"/>
    <property type="molecule type" value="Genomic_DNA"/>
</dbReference>
<dbReference type="Gene3D" id="2.60.40.10">
    <property type="entry name" value="Immunoglobulins"/>
    <property type="match status" value="1"/>
</dbReference>
<dbReference type="SUPFAM" id="SSF81296">
    <property type="entry name" value="E set domains"/>
    <property type="match status" value="1"/>
</dbReference>
<sequence length="754" mass="84800">MMSNEDKKRGNFINSATANIAAKNEDYNDIDYTDYEEITPESLVRRNRTKEFKDLRNSIQLNKNMVWEKLKPKVKLATINKSNLLNDDISEKSKYVHQCSLCETKFGLIKNKKQICLICKLIVCSDCNYNPIPFKELRIPSNNQIVYTCKNCFSIMDSVSKKEIFEFESKRAMSSSFSQFYEQMDLNMVDLKNKMPKFKDIVNKIPNKNSPLLAQARDLERVISIHIKEFENGVRQLKTLQGSTPKQQQVISNMKHSFALFLQSNLPQFKFTTKQLLEKSYLQPEEPSKPVDNKADNNNIKNINIPSNNNNNNNNNNNSINITTANNVQKSPPLLSSFISSFSNLLKPSQPPAQPLSSTPPIPEFNYEDSIDRSKIISVVPAVCPKRGGAFIAITGENLNKPTITIQIGGMLISPFKQNVNAILILSPSQDEEGEVEIIISDGQYILSEQKLIFTDIVFQTENDISKANDQALNTFQKSTTSPLLNSSGESIDNSKLNKNKNNNNMNGGNNYSNNSNNINGNHNNYDNISIGNNSTHSSPKLNSAGNSNYSSPKFSPRAHHRTDSTGSGHHRSDSTGSNGNIDNILNNHDSIMKNYLGNSKIESYSQIDNYNNSPSDKYSIMESEWGSTGGSIDDITVEMVHPLQSSLRGGTKISVQFKNPVRPYISIKVGGVPVSITERSYDEKKVSFFSPPILTQGRYDIEFQQDSKVLNLENIITYERPLPIDDDNIRVINNRLTSQQFKPSRTLGGNKKF</sequence>
<dbReference type="eggNOG" id="ENOG502RCFG">
    <property type="taxonomic scope" value="Eukaryota"/>
</dbReference>
<feature type="compositionally biased region" description="Polar residues" evidence="5">
    <location>
        <begin position="575"/>
        <end position="586"/>
    </location>
</feature>
<dbReference type="InterPro" id="IPR013783">
    <property type="entry name" value="Ig-like_fold"/>
</dbReference>
<feature type="compositionally biased region" description="Polar residues" evidence="5">
    <location>
        <begin position="479"/>
        <end position="492"/>
    </location>
</feature>
<evidence type="ECO:0000256" key="1">
    <source>
        <dbReference type="ARBA" id="ARBA00022723"/>
    </source>
</evidence>
<dbReference type="InterPro" id="IPR002909">
    <property type="entry name" value="IPT_dom"/>
</dbReference>
<feature type="compositionally biased region" description="Low complexity" evidence="5">
    <location>
        <begin position="296"/>
        <end position="324"/>
    </location>
</feature>
<dbReference type="Pfam" id="PF01833">
    <property type="entry name" value="TIG"/>
    <property type="match status" value="1"/>
</dbReference>
<evidence type="ECO:0000256" key="3">
    <source>
        <dbReference type="ARBA" id="ARBA00022833"/>
    </source>
</evidence>
<feature type="compositionally biased region" description="Basic and acidic residues" evidence="5">
    <location>
        <begin position="286"/>
        <end position="295"/>
    </location>
</feature>
<dbReference type="GO" id="GO:0008270">
    <property type="term" value="F:zinc ion binding"/>
    <property type="evidence" value="ECO:0007669"/>
    <property type="project" value="UniProtKB-KW"/>
</dbReference>
<dbReference type="InterPro" id="IPR041282">
    <property type="entry name" value="FYVE_2"/>
</dbReference>
<dbReference type="InterPro" id="IPR013083">
    <property type="entry name" value="Znf_RING/FYVE/PHD"/>
</dbReference>
<feature type="region of interest" description="Disordered" evidence="5">
    <location>
        <begin position="282"/>
        <end position="324"/>
    </location>
</feature>
<dbReference type="SMART" id="SM00064">
    <property type="entry name" value="FYVE"/>
    <property type="match status" value="1"/>
</dbReference>
<evidence type="ECO:0000313" key="7">
    <source>
        <dbReference type="EMBL" id="EGC40368.1"/>
    </source>
</evidence>
<proteinExistence type="predicted"/>
<dbReference type="OMA" id="EQMHLNI"/>
<dbReference type="Pfam" id="PF02318">
    <property type="entry name" value="FYVE_2"/>
    <property type="match status" value="1"/>
</dbReference>
<feature type="compositionally biased region" description="Low complexity" evidence="5">
    <location>
        <begin position="494"/>
        <end position="525"/>
    </location>
</feature>
<dbReference type="FunCoup" id="F0Z6U0">
    <property type="interactions" value="373"/>
</dbReference>
<keyword evidence="2 4" id="KW-0863">Zinc-finger</keyword>
<dbReference type="InterPro" id="IPR011011">
    <property type="entry name" value="Znf_FYVE_PHD"/>
</dbReference>
<dbReference type="SUPFAM" id="SSF57903">
    <property type="entry name" value="FYVE/PHD zinc finger"/>
    <property type="match status" value="1"/>
</dbReference>
<evidence type="ECO:0000259" key="6">
    <source>
        <dbReference type="PROSITE" id="PS50178"/>
    </source>
</evidence>
<keyword evidence="8" id="KW-1185">Reference proteome</keyword>
<feature type="compositionally biased region" description="Polar residues" evidence="5">
    <location>
        <begin position="526"/>
        <end position="554"/>
    </location>
</feature>